<feature type="domain" description="Mce/MlaD" evidence="1">
    <location>
        <begin position="43"/>
        <end position="121"/>
    </location>
</feature>
<gene>
    <name evidence="2" type="ORF">HUK82_15810</name>
</gene>
<protein>
    <submittedName>
        <fullName evidence="2">Outer membrane lipid asymmetry maintenance protein MlaD</fullName>
    </submittedName>
</protein>
<sequence>MSIAASSARSRSASELAAGSAVLLLLVALMAFAVVGKNRHHVDGYTVNAVFDHIDGLTVGSDVRLAGITVGHVISESIDPHDFRARIAFSVRPDIALPTDSAAIITSDSLLGGKYVALSPGGDTKTLTGGATITQTQGSISLEQLLSKFIFSVTDTMTRANQTHAGAGKTGETP</sequence>
<dbReference type="PANTHER" id="PTHR33371:SF4">
    <property type="entry name" value="INTERMEMBRANE PHOSPHOLIPID TRANSPORT SYSTEM BINDING PROTEIN MLAD"/>
    <property type="match status" value="1"/>
</dbReference>
<name>A0A850PCZ8_9PROT</name>
<reference evidence="2 3" key="1">
    <citation type="submission" date="2020-06" db="EMBL/GenBank/DDBJ databases">
        <title>Description of novel acetic acid bacteria.</title>
        <authorList>
            <person name="Sombolestani A."/>
        </authorList>
    </citation>
    <scope>NUCLEOTIDE SEQUENCE [LARGE SCALE GENOMIC DNA]</scope>
    <source>
        <strain evidence="2 3">LMG 27010</strain>
    </source>
</reference>
<accession>A0A850PCZ8</accession>
<organism evidence="2 3">
    <name type="scientific">Ameyamaea chiangmaiensis</name>
    <dbReference type="NCBI Taxonomy" id="442969"/>
    <lineage>
        <taxon>Bacteria</taxon>
        <taxon>Pseudomonadati</taxon>
        <taxon>Pseudomonadota</taxon>
        <taxon>Alphaproteobacteria</taxon>
        <taxon>Acetobacterales</taxon>
        <taxon>Acetobacteraceae</taxon>
        <taxon>Ameyamaea</taxon>
    </lineage>
</organism>
<evidence type="ECO:0000313" key="2">
    <source>
        <dbReference type="EMBL" id="NVN42014.1"/>
    </source>
</evidence>
<evidence type="ECO:0000259" key="1">
    <source>
        <dbReference type="Pfam" id="PF02470"/>
    </source>
</evidence>
<dbReference type="InterPro" id="IPR003399">
    <property type="entry name" value="Mce/MlaD"/>
</dbReference>
<keyword evidence="3" id="KW-1185">Reference proteome</keyword>
<dbReference type="AlphaFoldDB" id="A0A850PCZ8"/>
<comment type="caution">
    <text evidence="2">The sequence shown here is derived from an EMBL/GenBank/DDBJ whole genome shotgun (WGS) entry which is preliminary data.</text>
</comment>
<evidence type="ECO:0000313" key="3">
    <source>
        <dbReference type="Proteomes" id="UP000585665"/>
    </source>
</evidence>
<dbReference type="PANTHER" id="PTHR33371">
    <property type="entry name" value="INTERMEMBRANE PHOSPHOLIPID TRANSPORT SYSTEM BINDING PROTEIN MLAD-RELATED"/>
    <property type="match status" value="1"/>
</dbReference>
<proteinExistence type="predicted"/>
<dbReference type="RefSeq" id="WP_176614851.1">
    <property type="nucleotide sequence ID" value="NZ_JABXXR010000242.1"/>
</dbReference>
<dbReference type="GO" id="GO:0005548">
    <property type="term" value="F:phospholipid transporter activity"/>
    <property type="evidence" value="ECO:0007669"/>
    <property type="project" value="TreeGrafter"/>
</dbReference>
<dbReference type="Pfam" id="PF02470">
    <property type="entry name" value="MlaD"/>
    <property type="match status" value="1"/>
</dbReference>
<dbReference type="InterPro" id="IPR052336">
    <property type="entry name" value="MlaD_Phospholipid_Transporter"/>
</dbReference>
<dbReference type="Proteomes" id="UP000585665">
    <property type="component" value="Unassembled WGS sequence"/>
</dbReference>
<dbReference type="GO" id="GO:0005543">
    <property type="term" value="F:phospholipid binding"/>
    <property type="evidence" value="ECO:0007669"/>
    <property type="project" value="TreeGrafter"/>
</dbReference>
<dbReference type="EMBL" id="JABXXR010000242">
    <property type="protein sequence ID" value="NVN42014.1"/>
    <property type="molecule type" value="Genomic_DNA"/>
</dbReference>